<dbReference type="VEuPathDB" id="FungiDB:P174DRAFT_425435"/>
<evidence type="ECO:0000313" key="1">
    <source>
        <dbReference type="EMBL" id="PKX88878.1"/>
    </source>
</evidence>
<dbReference type="RefSeq" id="XP_024677473.1">
    <property type="nucleotide sequence ID" value="XM_024825285.1"/>
</dbReference>
<dbReference type="EMBL" id="MSZS01000011">
    <property type="protein sequence ID" value="PKX88878.1"/>
    <property type="molecule type" value="Genomic_DNA"/>
</dbReference>
<proteinExistence type="predicted"/>
<sequence>METFWSGYFGLWKPDDMSIRFRGRGHEKWELTTYGTAAVSLDESAIGVLRFVGDRKSVLEIFEGAYDVHLHVQRQGSVEDLYKSVHDAFYEKATDLAAWAPR</sequence>
<evidence type="ECO:0000313" key="2">
    <source>
        <dbReference type="Proteomes" id="UP000234474"/>
    </source>
</evidence>
<organism evidence="1 2">
    <name type="scientific">Aspergillus novofumigatus (strain IBT 16806)</name>
    <dbReference type="NCBI Taxonomy" id="1392255"/>
    <lineage>
        <taxon>Eukaryota</taxon>
        <taxon>Fungi</taxon>
        <taxon>Dikarya</taxon>
        <taxon>Ascomycota</taxon>
        <taxon>Pezizomycotina</taxon>
        <taxon>Eurotiomycetes</taxon>
        <taxon>Eurotiomycetidae</taxon>
        <taxon>Eurotiales</taxon>
        <taxon>Aspergillaceae</taxon>
        <taxon>Aspergillus</taxon>
        <taxon>Aspergillus subgen. Fumigati</taxon>
    </lineage>
</organism>
<gene>
    <name evidence="1" type="ORF">P174DRAFT_425435</name>
</gene>
<dbReference type="Proteomes" id="UP000234474">
    <property type="component" value="Unassembled WGS sequence"/>
</dbReference>
<comment type="caution">
    <text evidence="1">The sequence shown here is derived from an EMBL/GenBank/DDBJ whole genome shotgun (WGS) entry which is preliminary data.</text>
</comment>
<reference evidence="2" key="1">
    <citation type="journal article" date="2018" name="Proc. Natl. Acad. Sci. U.S.A.">
        <title>Linking secondary metabolites to gene clusters through genome sequencing of six diverse Aspergillus species.</title>
        <authorList>
            <person name="Kaerboelling I."/>
            <person name="Vesth T.C."/>
            <person name="Frisvad J.C."/>
            <person name="Nybo J.L."/>
            <person name="Theobald S."/>
            <person name="Kuo A."/>
            <person name="Bowyer P."/>
            <person name="Matsuda Y."/>
            <person name="Mondo S."/>
            <person name="Lyhne E.K."/>
            <person name="Kogle M.E."/>
            <person name="Clum A."/>
            <person name="Lipzen A."/>
            <person name="Salamov A."/>
            <person name="Ngan C.Y."/>
            <person name="Daum C."/>
            <person name="Chiniquy J."/>
            <person name="Barry K."/>
            <person name="LaButti K."/>
            <person name="Haridas S."/>
            <person name="Simmons B.A."/>
            <person name="Magnuson J.K."/>
            <person name="Mortensen U.H."/>
            <person name="Larsen T.O."/>
            <person name="Grigoriev I.V."/>
            <person name="Baker S.E."/>
            <person name="Andersen M.R."/>
        </authorList>
    </citation>
    <scope>NUCLEOTIDE SEQUENCE [LARGE SCALE GENOMIC DNA]</scope>
    <source>
        <strain evidence="2">IBT 16806</strain>
    </source>
</reference>
<dbReference type="AlphaFoldDB" id="A0A2I1BTZ9"/>
<dbReference type="OrthoDB" id="419598at2759"/>
<dbReference type="GeneID" id="36532610"/>
<dbReference type="STRING" id="1392255.A0A2I1BTZ9"/>
<protein>
    <submittedName>
        <fullName evidence="1">Uncharacterized protein</fullName>
    </submittedName>
</protein>
<keyword evidence="2" id="KW-1185">Reference proteome</keyword>
<accession>A0A2I1BTZ9</accession>
<name>A0A2I1BTZ9_ASPN1</name>